<keyword evidence="3" id="KW-1185">Reference proteome</keyword>
<feature type="chain" id="PRO_5045693892" description="DUF4440 domain-containing protein" evidence="1">
    <location>
        <begin position="22"/>
        <end position="284"/>
    </location>
</feature>
<protein>
    <recommendedName>
        <fullName evidence="4">DUF4440 domain-containing protein</fullName>
    </recommendedName>
</protein>
<sequence length="284" mass="33274">MKQKKLFNIIFLMLFSFSSFAQKANGSVKSLIEVDEKMNYQLFKKGADHAFLKFSDDKTIIFNPAPKPVAEVYKKTKTKVENYQLEWKPEYARISKKGDLGFTSGRFEQIANGKKSYGVYLNVWRNVYDKWKLAYHAKTFQPQLVRETKFDYFEPKNNEYYKLIGPQKIQMRDDIVFSTDELFGKRLSAKNGNSYLSEFYDATVRMYLPGKYPTQGLEESLNFIVKNKLDFKSYPQGVTRAFSGDLAFTYGKASIKDKNYDYVRVWQQEEGTGKWNVIIDMYID</sequence>
<organism evidence="2 3">
    <name type="scientific">Pseudopedobacter beijingensis</name>
    <dbReference type="NCBI Taxonomy" id="1207056"/>
    <lineage>
        <taxon>Bacteria</taxon>
        <taxon>Pseudomonadati</taxon>
        <taxon>Bacteroidota</taxon>
        <taxon>Sphingobacteriia</taxon>
        <taxon>Sphingobacteriales</taxon>
        <taxon>Sphingobacteriaceae</taxon>
        <taxon>Pseudopedobacter</taxon>
    </lineage>
</organism>
<dbReference type="Proteomes" id="UP001597118">
    <property type="component" value="Unassembled WGS sequence"/>
</dbReference>
<name>A0ABW4IAB4_9SPHI</name>
<evidence type="ECO:0008006" key="4">
    <source>
        <dbReference type="Google" id="ProtNLM"/>
    </source>
</evidence>
<evidence type="ECO:0000256" key="1">
    <source>
        <dbReference type="SAM" id="SignalP"/>
    </source>
</evidence>
<dbReference type="RefSeq" id="WP_379661630.1">
    <property type="nucleotide sequence ID" value="NZ_JBHUDG010000004.1"/>
</dbReference>
<evidence type="ECO:0000313" key="2">
    <source>
        <dbReference type="EMBL" id="MFD1629249.1"/>
    </source>
</evidence>
<accession>A0ABW4IAB4</accession>
<dbReference type="EMBL" id="JBHUDG010000004">
    <property type="protein sequence ID" value="MFD1629249.1"/>
    <property type="molecule type" value="Genomic_DNA"/>
</dbReference>
<feature type="signal peptide" evidence="1">
    <location>
        <begin position="1"/>
        <end position="21"/>
    </location>
</feature>
<comment type="caution">
    <text evidence="2">The sequence shown here is derived from an EMBL/GenBank/DDBJ whole genome shotgun (WGS) entry which is preliminary data.</text>
</comment>
<gene>
    <name evidence="2" type="ORF">ACFSAH_05125</name>
</gene>
<dbReference type="Gene3D" id="3.10.450.50">
    <property type="match status" value="1"/>
</dbReference>
<proteinExistence type="predicted"/>
<reference evidence="3" key="1">
    <citation type="journal article" date="2019" name="Int. J. Syst. Evol. Microbiol.">
        <title>The Global Catalogue of Microorganisms (GCM) 10K type strain sequencing project: providing services to taxonomists for standard genome sequencing and annotation.</title>
        <authorList>
            <consortium name="The Broad Institute Genomics Platform"/>
            <consortium name="The Broad Institute Genome Sequencing Center for Infectious Disease"/>
            <person name="Wu L."/>
            <person name="Ma J."/>
        </authorList>
    </citation>
    <scope>NUCLEOTIDE SEQUENCE [LARGE SCALE GENOMIC DNA]</scope>
    <source>
        <strain evidence="3">CCUG 53762</strain>
    </source>
</reference>
<keyword evidence="1" id="KW-0732">Signal</keyword>
<evidence type="ECO:0000313" key="3">
    <source>
        <dbReference type="Proteomes" id="UP001597118"/>
    </source>
</evidence>